<dbReference type="Pfam" id="PF02302">
    <property type="entry name" value="PTS_IIB"/>
    <property type="match status" value="1"/>
</dbReference>
<dbReference type="PROSITE" id="PS51099">
    <property type="entry name" value="PTS_EIIB_TYPE_2"/>
    <property type="match status" value="1"/>
</dbReference>
<name>A0A343JF39_9CLOT</name>
<evidence type="ECO:0000313" key="4">
    <source>
        <dbReference type="Proteomes" id="UP000264883"/>
    </source>
</evidence>
<evidence type="ECO:0000259" key="2">
    <source>
        <dbReference type="PROSITE" id="PS51099"/>
    </source>
</evidence>
<dbReference type="AlphaFoldDB" id="A0A343JF39"/>
<protein>
    <submittedName>
        <fullName evidence="3">PTS ascorbate transporter subunit IIB</fullName>
    </submittedName>
</protein>
<sequence length="94" mass="10169">MKILVCCGSGLGSSFMIEMNIKNVLKSLGIDGVTVEHSDLSSAKGIKADIYVGTRDIAVRLEGLGGEVVSLNNMIDKKELEDKLVEVLKKLNYI</sequence>
<gene>
    <name evidence="3" type="ORF">BEN51_11965</name>
</gene>
<evidence type="ECO:0000313" key="3">
    <source>
        <dbReference type="EMBL" id="ASW44147.1"/>
    </source>
</evidence>
<dbReference type="Gene3D" id="3.40.50.2300">
    <property type="match status" value="1"/>
</dbReference>
<dbReference type="RefSeq" id="WP_119866273.1">
    <property type="nucleotide sequence ID" value="NZ_CP016786.1"/>
</dbReference>
<dbReference type="Proteomes" id="UP000264883">
    <property type="component" value="Chromosome"/>
</dbReference>
<dbReference type="OrthoDB" id="6603449at2"/>
<dbReference type="GO" id="GO:0009401">
    <property type="term" value="P:phosphoenolpyruvate-dependent sugar phosphotransferase system"/>
    <property type="evidence" value="ECO:0007669"/>
    <property type="project" value="InterPro"/>
</dbReference>
<dbReference type="InterPro" id="IPR003501">
    <property type="entry name" value="PTS_EIIB_2/3"/>
</dbReference>
<dbReference type="GO" id="GO:0008982">
    <property type="term" value="F:protein-N(PI)-phosphohistidine-sugar phosphotransferase activity"/>
    <property type="evidence" value="ECO:0007669"/>
    <property type="project" value="InterPro"/>
</dbReference>
<dbReference type="InterPro" id="IPR013011">
    <property type="entry name" value="PTS_EIIB_2"/>
</dbReference>
<feature type="domain" description="PTS EIIB type-2" evidence="2">
    <location>
        <begin position="1"/>
        <end position="92"/>
    </location>
</feature>
<evidence type="ECO:0000256" key="1">
    <source>
        <dbReference type="ARBA" id="ARBA00022679"/>
    </source>
</evidence>
<proteinExistence type="predicted"/>
<reference evidence="3 4" key="1">
    <citation type="submission" date="2016-08" db="EMBL/GenBank/DDBJ databases">
        <title>Complete Genome Sequence Of The Indigo Reducing Clostridium isatidis DSM15098.</title>
        <authorList>
            <person name="Little G.T."/>
            <person name="Minton N.P."/>
        </authorList>
    </citation>
    <scope>NUCLEOTIDE SEQUENCE [LARGE SCALE GENOMIC DNA]</scope>
    <source>
        <strain evidence="3 4">DSM 15098</strain>
    </source>
</reference>
<dbReference type="EMBL" id="CP016786">
    <property type="protein sequence ID" value="ASW44147.1"/>
    <property type="molecule type" value="Genomic_DNA"/>
</dbReference>
<dbReference type="CDD" id="cd05563">
    <property type="entry name" value="PTS_IIB_ascorbate"/>
    <property type="match status" value="1"/>
</dbReference>
<dbReference type="SUPFAM" id="SSF52794">
    <property type="entry name" value="PTS system IIB component-like"/>
    <property type="match status" value="1"/>
</dbReference>
<dbReference type="KEGG" id="cia:BEN51_11965"/>
<dbReference type="InterPro" id="IPR036095">
    <property type="entry name" value="PTS_EIIB-like_sf"/>
</dbReference>
<accession>A0A343JF39</accession>
<organism evidence="3 4">
    <name type="scientific">Clostridium isatidis</name>
    <dbReference type="NCBI Taxonomy" id="182773"/>
    <lineage>
        <taxon>Bacteria</taxon>
        <taxon>Bacillati</taxon>
        <taxon>Bacillota</taxon>
        <taxon>Clostridia</taxon>
        <taxon>Eubacteriales</taxon>
        <taxon>Clostridiaceae</taxon>
        <taxon>Clostridium</taxon>
    </lineage>
</organism>
<keyword evidence="4" id="KW-1185">Reference proteome</keyword>
<keyword evidence="1" id="KW-0808">Transferase</keyword>